<protein>
    <recommendedName>
        <fullName evidence="4 7">Alanine racemase</fullName>
        <ecNumber evidence="4 7">5.1.1.1</ecNumber>
    </recommendedName>
</protein>
<keyword evidence="5 7" id="KW-0663">Pyridoxal phosphate</keyword>
<evidence type="ECO:0000256" key="1">
    <source>
        <dbReference type="ARBA" id="ARBA00000316"/>
    </source>
</evidence>
<dbReference type="EMBL" id="VJOY01000007">
    <property type="protein sequence ID" value="TRX74589.1"/>
    <property type="molecule type" value="Genomic_DNA"/>
</dbReference>
<dbReference type="UniPathway" id="UPA00042">
    <property type="reaction ID" value="UER00497"/>
</dbReference>
<keyword evidence="6 7" id="KW-0413">Isomerase</keyword>
<dbReference type="SUPFAM" id="SSF50621">
    <property type="entry name" value="Alanine racemase C-terminal domain-like"/>
    <property type="match status" value="1"/>
</dbReference>
<dbReference type="Pfam" id="PF01168">
    <property type="entry name" value="Ala_racemase_N"/>
    <property type="match status" value="1"/>
</dbReference>
<dbReference type="InterPro" id="IPR020622">
    <property type="entry name" value="Ala_racemase_pyridoxalP-BS"/>
</dbReference>
<dbReference type="NCBIfam" id="TIGR00492">
    <property type="entry name" value="alr"/>
    <property type="match status" value="1"/>
</dbReference>
<evidence type="ECO:0000259" key="10">
    <source>
        <dbReference type="SMART" id="SM01005"/>
    </source>
</evidence>
<feature type="modified residue" description="N6-(pyridoxal phosphate)lysine" evidence="7 8">
    <location>
        <position position="33"/>
    </location>
</feature>
<comment type="pathway">
    <text evidence="7">Amino-acid biosynthesis; D-alanine biosynthesis; D-alanine from L-alanine: step 1/1.</text>
</comment>
<feature type="active site" description="Proton acceptor; specific for L-alanine" evidence="7">
    <location>
        <position position="258"/>
    </location>
</feature>
<dbReference type="GO" id="GO:0008784">
    <property type="term" value="F:alanine racemase activity"/>
    <property type="evidence" value="ECO:0007669"/>
    <property type="project" value="UniProtKB-UniRule"/>
</dbReference>
<dbReference type="RefSeq" id="WP_143488414.1">
    <property type="nucleotide sequence ID" value="NZ_VJOY01000007.1"/>
</dbReference>
<sequence>MRPARALIDLNALRHNYHLARELTGARALAVIKADAYGHGAVQCARALQGSADGFAVACIEEALELRYATVRKPILLLEGFFEADELKLIDQHDLWCVVHSAWQIEAIEKTRVNRPLTVWLKLDTGMHRVGLHPAAYRDAYRRLMDSGKVARIVLMSHFSSADEPDSPRNDVQLATFAEASAGLDAPISLCNSPGLLRWPEMALRQRPDDYVRAGLMIYGATPFEFHQEQADRLQPVMTLESKIIAVRELQPGEPVGYGARFVTERPTRVGVVAMGYADGYPRHAPSGTPVSVGGRRSRLIGRVSMDMLTVDLTDLPEAGLGTRVELWGREVPASEVAHHAGSIPYQLFCNLKRVPVIHTGA</sequence>
<dbReference type="Pfam" id="PF00842">
    <property type="entry name" value="Ala_racemase_C"/>
    <property type="match status" value="1"/>
</dbReference>
<dbReference type="InterPro" id="IPR000821">
    <property type="entry name" value="Ala_racemase"/>
</dbReference>
<evidence type="ECO:0000256" key="8">
    <source>
        <dbReference type="PIRSR" id="PIRSR600821-50"/>
    </source>
</evidence>
<evidence type="ECO:0000313" key="11">
    <source>
        <dbReference type="EMBL" id="TRX74589.1"/>
    </source>
</evidence>
<evidence type="ECO:0000313" key="12">
    <source>
        <dbReference type="Proteomes" id="UP000315235"/>
    </source>
</evidence>
<feature type="domain" description="Alanine racemase C-terminal" evidence="10">
    <location>
        <begin position="237"/>
        <end position="360"/>
    </location>
</feature>
<dbReference type="GO" id="GO:0030170">
    <property type="term" value="F:pyridoxal phosphate binding"/>
    <property type="evidence" value="ECO:0007669"/>
    <property type="project" value="UniProtKB-UniRule"/>
</dbReference>
<feature type="binding site" evidence="7 9">
    <location>
        <position position="129"/>
    </location>
    <ligand>
        <name>substrate</name>
    </ligand>
</feature>
<evidence type="ECO:0000256" key="4">
    <source>
        <dbReference type="ARBA" id="ARBA00013089"/>
    </source>
</evidence>
<comment type="function">
    <text evidence="7">Catalyzes the interconversion of L-alanine and D-alanine. May also act on other amino acids.</text>
</comment>
<reference evidence="11 12" key="1">
    <citation type="submission" date="2019-07" db="EMBL/GenBank/DDBJ databases">
        <title>Pseudomonas mangiferae sp. nov., isolated from bark of mango tree in Thailand.</title>
        <authorList>
            <person name="Srisuk N."/>
            <person name="Anurat P."/>
        </authorList>
    </citation>
    <scope>NUCLEOTIDE SEQUENCE [LARGE SCALE GENOMIC DNA]</scope>
    <source>
        <strain evidence="11 12">DMKU_BBB3-04</strain>
    </source>
</reference>
<dbReference type="HAMAP" id="MF_01201">
    <property type="entry name" value="Ala_racemase"/>
    <property type="match status" value="1"/>
</dbReference>
<evidence type="ECO:0000256" key="2">
    <source>
        <dbReference type="ARBA" id="ARBA00001933"/>
    </source>
</evidence>
<dbReference type="InterPro" id="IPR009006">
    <property type="entry name" value="Ala_racemase/Decarboxylase_C"/>
</dbReference>
<feature type="binding site" evidence="7 9">
    <location>
        <position position="306"/>
    </location>
    <ligand>
        <name>substrate</name>
    </ligand>
</feature>
<dbReference type="OrthoDB" id="9813814at2"/>
<dbReference type="FunFam" id="2.40.37.10:FF:000002">
    <property type="entry name" value="Alanine racemase"/>
    <property type="match status" value="1"/>
</dbReference>
<dbReference type="PRINTS" id="PR00992">
    <property type="entry name" value="ALARACEMASE"/>
</dbReference>
<dbReference type="GO" id="GO:0030632">
    <property type="term" value="P:D-alanine biosynthetic process"/>
    <property type="evidence" value="ECO:0007669"/>
    <property type="project" value="UniProtKB-UniRule"/>
</dbReference>
<comment type="catalytic activity">
    <reaction evidence="1 7">
        <text>L-alanine = D-alanine</text>
        <dbReference type="Rhea" id="RHEA:20249"/>
        <dbReference type="ChEBI" id="CHEBI:57416"/>
        <dbReference type="ChEBI" id="CHEBI:57972"/>
        <dbReference type="EC" id="5.1.1.1"/>
    </reaction>
</comment>
<evidence type="ECO:0000256" key="6">
    <source>
        <dbReference type="ARBA" id="ARBA00023235"/>
    </source>
</evidence>
<accession>A0A553GYM4</accession>
<dbReference type="GO" id="GO:0005829">
    <property type="term" value="C:cytosol"/>
    <property type="evidence" value="ECO:0007669"/>
    <property type="project" value="TreeGrafter"/>
</dbReference>
<dbReference type="Gene3D" id="2.40.37.10">
    <property type="entry name" value="Lyase, Ornithine Decarboxylase, Chain A, domain 1"/>
    <property type="match status" value="1"/>
</dbReference>
<evidence type="ECO:0000256" key="7">
    <source>
        <dbReference type="HAMAP-Rule" id="MF_01201"/>
    </source>
</evidence>
<dbReference type="SUPFAM" id="SSF51419">
    <property type="entry name" value="PLP-binding barrel"/>
    <property type="match status" value="1"/>
</dbReference>
<comment type="caution">
    <text evidence="11">The sequence shown here is derived from an EMBL/GenBank/DDBJ whole genome shotgun (WGS) entry which is preliminary data.</text>
</comment>
<dbReference type="Proteomes" id="UP000315235">
    <property type="component" value="Unassembled WGS sequence"/>
</dbReference>
<feature type="active site" description="Proton acceptor; specific for D-alanine" evidence="7">
    <location>
        <position position="33"/>
    </location>
</feature>
<dbReference type="PANTHER" id="PTHR30511:SF0">
    <property type="entry name" value="ALANINE RACEMASE, CATABOLIC-RELATED"/>
    <property type="match status" value="1"/>
</dbReference>
<keyword evidence="12" id="KW-1185">Reference proteome</keyword>
<dbReference type="InterPro" id="IPR001608">
    <property type="entry name" value="Ala_racemase_N"/>
</dbReference>
<evidence type="ECO:0000256" key="5">
    <source>
        <dbReference type="ARBA" id="ARBA00022898"/>
    </source>
</evidence>
<organism evidence="11 12">
    <name type="scientific">Pseudomonas mangiferae</name>
    <dbReference type="NCBI Taxonomy" id="2593654"/>
    <lineage>
        <taxon>Bacteria</taxon>
        <taxon>Pseudomonadati</taxon>
        <taxon>Pseudomonadota</taxon>
        <taxon>Gammaproteobacteria</taxon>
        <taxon>Pseudomonadales</taxon>
        <taxon>Pseudomonadaceae</taxon>
        <taxon>Pseudomonas</taxon>
    </lineage>
</organism>
<dbReference type="PROSITE" id="PS00395">
    <property type="entry name" value="ALANINE_RACEMASE"/>
    <property type="match status" value="1"/>
</dbReference>
<dbReference type="FunFam" id="3.20.20.10:FF:000002">
    <property type="entry name" value="Alanine racemase"/>
    <property type="match status" value="1"/>
</dbReference>
<comment type="similarity">
    <text evidence="3 7">Belongs to the alanine racemase family.</text>
</comment>
<dbReference type="SMART" id="SM01005">
    <property type="entry name" value="Ala_racemase_C"/>
    <property type="match status" value="1"/>
</dbReference>
<dbReference type="InterPro" id="IPR011079">
    <property type="entry name" value="Ala_racemase_C"/>
</dbReference>
<evidence type="ECO:0000256" key="9">
    <source>
        <dbReference type="PIRSR" id="PIRSR600821-52"/>
    </source>
</evidence>
<dbReference type="AlphaFoldDB" id="A0A553GYM4"/>
<comment type="cofactor">
    <cofactor evidence="2 7 8">
        <name>pyridoxal 5'-phosphate</name>
        <dbReference type="ChEBI" id="CHEBI:597326"/>
    </cofactor>
</comment>
<dbReference type="EC" id="5.1.1.1" evidence="4 7"/>
<evidence type="ECO:0000256" key="3">
    <source>
        <dbReference type="ARBA" id="ARBA00007880"/>
    </source>
</evidence>
<dbReference type="PANTHER" id="PTHR30511">
    <property type="entry name" value="ALANINE RACEMASE"/>
    <property type="match status" value="1"/>
</dbReference>
<dbReference type="Gene3D" id="3.20.20.10">
    <property type="entry name" value="Alanine racemase"/>
    <property type="match status" value="1"/>
</dbReference>
<name>A0A553GYM4_9PSED</name>
<dbReference type="CDD" id="cd06827">
    <property type="entry name" value="PLPDE_III_AR_proteobact"/>
    <property type="match status" value="1"/>
</dbReference>
<dbReference type="InterPro" id="IPR029066">
    <property type="entry name" value="PLP-binding_barrel"/>
</dbReference>
<proteinExistence type="inferred from homology"/>
<gene>
    <name evidence="11" type="primary">alr</name>
    <name evidence="11" type="ORF">FM069_11315</name>
</gene>